<feature type="binding site" evidence="12">
    <location>
        <position position="123"/>
    </location>
    <ligand>
        <name>Mg(2+)</name>
        <dbReference type="ChEBI" id="CHEBI:18420"/>
        <label>2</label>
    </ligand>
</feature>
<dbReference type="PROSITE" id="PS50879">
    <property type="entry name" value="RNASE_H_1"/>
    <property type="match status" value="1"/>
</dbReference>
<dbReference type="Gene3D" id="3.40.970.10">
    <property type="entry name" value="Ribonuclease H1, N-terminal domain"/>
    <property type="match status" value="1"/>
</dbReference>
<dbReference type="Pfam" id="PF01693">
    <property type="entry name" value="Cauli_VI"/>
    <property type="match status" value="1"/>
</dbReference>
<dbReference type="InterPro" id="IPR037056">
    <property type="entry name" value="RNase_H1_N_sf"/>
</dbReference>
<comment type="cofactor">
    <cofactor evidence="12">
        <name>Mn(2+)</name>
        <dbReference type="ChEBI" id="CHEBI:29035"/>
    </cofactor>
    <cofactor evidence="12">
        <name>Mg(2+)</name>
        <dbReference type="ChEBI" id="CHEBI:18420"/>
    </cofactor>
    <text evidence="12">Binds 2 metal ions per subunit. Manganese or magnesium.</text>
</comment>
<evidence type="ECO:0000256" key="9">
    <source>
        <dbReference type="ARBA" id="ARBA00022801"/>
    </source>
</evidence>
<organism evidence="14">
    <name type="scientific">candidate division WWE3 bacterium</name>
    <dbReference type="NCBI Taxonomy" id="2053526"/>
    <lineage>
        <taxon>Bacteria</taxon>
        <taxon>Katanobacteria</taxon>
    </lineage>
</organism>
<dbReference type="Gene3D" id="3.30.420.10">
    <property type="entry name" value="Ribonuclease H-like superfamily/Ribonuclease H"/>
    <property type="match status" value="1"/>
</dbReference>
<keyword evidence="10 11" id="KW-0460">Magnesium</keyword>
<dbReference type="EC" id="3.1.26.4" evidence="4 11"/>
<dbReference type="InterPro" id="IPR009027">
    <property type="entry name" value="Ribosomal_bL9/RNase_H1_N"/>
</dbReference>
<evidence type="ECO:0000256" key="11">
    <source>
        <dbReference type="PIRNR" id="PIRNR037839"/>
    </source>
</evidence>
<reference evidence="14" key="1">
    <citation type="journal article" date="2020" name="mSystems">
        <title>Genome- and Community-Level Interaction Insights into Carbon Utilization and Element Cycling Functions of Hydrothermarchaeota in Hydrothermal Sediment.</title>
        <authorList>
            <person name="Zhou Z."/>
            <person name="Liu Y."/>
            <person name="Xu W."/>
            <person name="Pan J."/>
            <person name="Luo Z.H."/>
            <person name="Li M."/>
        </authorList>
    </citation>
    <scope>NUCLEOTIDE SEQUENCE [LARGE SCALE GENOMIC DNA]</scope>
    <source>
        <strain evidence="14">SpSt-417</strain>
    </source>
</reference>
<keyword evidence="12" id="KW-0464">Manganese</keyword>
<dbReference type="InterPro" id="IPR002156">
    <property type="entry name" value="RNaseH_domain"/>
</dbReference>
<comment type="caution">
    <text evidence="14">The sequence shown here is derived from an EMBL/GenBank/DDBJ whole genome shotgun (WGS) entry which is preliminary data.</text>
</comment>
<dbReference type="GO" id="GO:0005737">
    <property type="term" value="C:cytoplasm"/>
    <property type="evidence" value="ECO:0007669"/>
    <property type="project" value="UniProtKB-SubCell"/>
</dbReference>
<gene>
    <name evidence="14" type="ORF">ENR63_03450</name>
</gene>
<evidence type="ECO:0000256" key="1">
    <source>
        <dbReference type="ARBA" id="ARBA00001946"/>
    </source>
</evidence>
<comment type="catalytic activity">
    <reaction evidence="11">
        <text>Endonucleolytic cleavage to 5'-phosphomonoester.</text>
        <dbReference type="EC" id="3.1.26.4"/>
    </reaction>
</comment>
<dbReference type="GO" id="GO:0046872">
    <property type="term" value="F:metal ion binding"/>
    <property type="evidence" value="ECO:0007669"/>
    <property type="project" value="UniProtKB-KW"/>
</dbReference>
<evidence type="ECO:0000259" key="13">
    <source>
        <dbReference type="PROSITE" id="PS50879"/>
    </source>
</evidence>
<comment type="function">
    <text evidence="2 11">Endonuclease that specifically degrades the RNA of RNA-DNA hybrids.</text>
</comment>
<dbReference type="InterPro" id="IPR012337">
    <property type="entry name" value="RNaseH-like_sf"/>
</dbReference>
<dbReference type="EMBL" id="DSRT01000186">
    <property type="protein sequence ID" value="HGW29950.1"/>
    <property type="molecule type" value="Genomic_DNA"/>
</dbReference>
<dbReference type="FunFam" id="3.40.970.10:FF:000002">
    <property type="entry name" value="Ribonuclease H"/>
    <property type="match status" value="1"/>
</dbReference>
<keyword evidence="11" id="KW-0963">Cytoplasm</keyword>
<accession>A0A7C4TJU0</accession>
<feature type="binding site" evidence="12">
    <location>
        <position position="206"/>
    </location>
    <ligand>
        <name>Mg(2+)</name>
        <dbReference type="ChEBI" id="CHEBI:18420"/>
        <label>1</label>
    </ligand>
</feature>
<keyword evidence="7 11" id="KW-0479">Metal-binding</keyword>
<keyword evidence="8 11" id="KW-0255">Endonuclease</keyword>
<dbReference type="InterPro" id="IPR017290">
    <property type="entry name" value="RNase_H_bac"/>
</dbReference>
<feature type="binding site" evidence="12">
    <location>
        <position position="146"/>
    </location>
    <ligand>
        <name>Mg(2+)</name>
        <dbReference type="ChEBI" id="CHEBI:18420"/>
        <label>2</label>
    </ligand>
</feature>
<evidence type="ECO:0000256" key="12">
    <source>
        <dbReference type="PIRSR" id="PIRSR037839-1"/>
    </source>
</evidence>
<keyword evidence="9 11" id="KW-0378">Hydrolase</keyword>
<evidence type="ECO:0000256" key="8">
    <source>
        <dbReference type="ARBA" id="ARBA00022759"/>
    </source>
</evidence>
<dbReference type="Pfam" id="PF00075">
    <property type="entry name" value="RNase_H"/>
    <property type="match status" value="1"/>
</dbReference>
<protein>
    <recommendedName>
        <fullName evidence="5 11">Ribonuclease H</fullName>
        <ecNumber evidence="4 11">3.1.26.4</ecNumber>
    </recommendedName>
</protein>
<dbReference type="GO" id="GO:0004523">
    <property type="term" value="F:RNA-DNA hybrid ribonuclease activity"/>
    <property type="evidence" value="ECO:0007669"/>
    <property type="project" value="UniProtKB-UniRule"/>
</dbReference>
<name>A0A7C4TJU0_UNCKA</name>
<evidence type="ECO:0000256" key="10">
    <source>
        <dbReference type="ARBA" id="ARBA00022842"/>
    </source>
</evidence>
<dbReference type="AlphaFoldDB" id="A0A7C4TJU0"/>
<keyword evidence="6 11" id="KW-0540">Nuclease</keyword>
<evidence type="ECO:0000313" key="14">
    <source>
        <dbReference type="EMBL" id="HGW29950.1"/>
    </source>
</evidence>
<evidence type="ECO:0000256" key="2">
    <source>
        <dbReference type="ARBA" id="ARBA00004065"/>
    </source>
</evidence>
<comment type="similarity">
    <text evidence="3 11">Belongs to the RNase H family.</text>
</comment>
<sequence length="210" mass="24264">MAKKKYYVVWVGRQTGIFETWEDCNEQIFGYPKAVYKSFKTKELAEQAFNSSSKEFIGKDIFETELTEDQLKKIDDPIKNSNSVDGSWNTSTGIVEYQGVHTETGKVLFKAGPFEDGTNNIVEFLAIVHALAYCKQKNIKLPIYSDSRNAIGWVRDKEARTNHEKSDKNVKLFELIDRAIKWLNENTYENEILKWETKAWGENPADFGRK</sequence>
<evidence type="ECO:0000256" key="4">
    <source>
        <dbReference type="ARBA" id="ARBA00012180"/>
    </source>
</evidence>
<dbReference type="InterPro" id="IPR011320">
    <property type="entry name" value="RNase_H1_N"/>
</dbReference>
<comment type="subcellular location">
    <subcellularLocation>
        <location evidence="11">Cytoplasm</location>
    </subcellularLocation>
</comment>
<dbReference type="SUPFAM" id="SSF53098">
    <property type="entry name" value="Ribonuclease H-like"/>
    <property type="match status" value="1"/>
</dbReference>
<dbReference type="InterPro" id="IPR036397">
    <property type="entry name" value="RNaseH_sf"/>
</dbReference>
<evidence type="ECO:0000256" key="7">
    <source>
        <dbReference type="ARBA" id="ARBA00022723"/>
    </source>
</evidence>
<evidence type="ECO:0000256" key="3">
    <source>
        <dbReference type="ARBA" id="ARBA00005300"/>
    </source>
</evidence>
<feature type="binding site" evidence="12">
    <location>
        <position position="85"/>
    </location>
    <ligand>
        <name>Mg(2+)</name>
        <dbReference type="ChEBI" id="CHEBI:18420"/>
        <label>1</label>
    </ligand>
</feature>
<evidence type="ECO:0000256" key="5">
    <source>
        <dbReference type="ARBA" id="ARBA00017721"/>
    </source>
</evidence>
<dbReference type="SUPFAM" id="SSF55658">
    <property type="entry name" value="L9 N-domain-like"/>
    <property type="match status" value="1"/>
</dbReference>
<comment type="cofactor">
    <cofactor evidence="1">
        <name>Mg(2+)</name>
        <dbReference type="ChEBI" id="CHEBI:18420"/>
    </cofactor>
</comment>
<dbReference type="GO" id="GO:0003676">
    <property type="term" value="F:nucleic acid binding"/>
    <property type="evidence" value="ECO:0007669"/>
    <property type="project" value="UniProtKB-UniRule"/>
</dbReference>
<proteinExistence type="inferred from homology"/>
<evidence type="ECO:0000256" key="6">
    <source>
        <dbReference type="ARBA" id="ARBA00022722"/>
    </source>
</evidence>
<dbReference type="PIRSF" id="PIRSF037839">
    <property type="entry name" value="Ribonuclease_H"/>
    <property type="match status" value="1"/>
</dbReference>
<feature type="domain" description="RNase H type-1" evidence="13">
    <location>
        <begin position="76"/>
        <end position="210"/>
    </location>
</feature>